<dbReference type="GeneID" id="54479634"/>
<evidence type="ECO:0000313" key="3">
    <source>
        <dbReference type="Proteomes" id="UP000799767"/>
    </source>
</evidence>
<name>A0A6A6Q1E4_9PEZI</name>
<feature type="region of interest" description="Disordered" evidence="1">
    <location>
        <begin position="26"/>
        <end position="53"/>
    </location>
</feature>
<evidence type="ECO:0000313" key="2">
    <source>
        <dbReference type="EMBL" id="KAF2486075.1"/>
    </source>
</evidence>
<sequence>MKPCEFPGKDPWNEICNKLRRVRAVYKQESQSPQHEPTRKAESSTASKPTRLTRINNIVSCAASRFTSFQSHDYPPPSPRDHLSKNATYPAEAKHRKYWSLLPHQISTTEAKQCPQSHVSNTPTALNPMSASERRMLSMLESRLIQQLRCLATTPTDRYDELVLLGRNAVWMSEDDVRILQDIAALTMHLTREQKVTVLSDLHALLEPEYRYALRQVVMHGVQIVRLGLDDVHTEEAGSPMGVDHDEAELVPDAMQYEALDDLYPKPLRIRRSPPSREENPEHEVDDPEPTNSSQQSIHIHPIPRRGESQRKGSVSRARAALMDSALTSHFSHRAGDPRNAIGNHGPYPQLSLSGPSSSCAITNKPLPPLPEEEFRLSDSERWSSMSFAEQLAASVKPSPARKIAFADCTERPTSITPVLERHSRMRGGTDEGSAQTWPWYHG</sequence>
<dbReference type="AlphaFoldDB" id="A0A6A6Q1E4"/>
<accession>A0A6A6Q1E4</accession>
<dbReference type="RefSeq" id="XP_033592644.1">
    <property type="nucleotide sequence ID" value="XM_033738632.1"/>
</dbReference>
<proteinExistence type="predicted"/>
<feature type="compositionally biased region" description="Polar residues" evidence="1">
    <location>
        <begin position="351"/>
        <end position="362"/>
    </location>
</feature>
<feature type="region of interest" description="Disordered" evidence="1">
    <location>
        <begin position="416"/>
        <end position="443"/>
    </location>
</feature>
<feature type="region of interest" description="Disordered" evidence="1">
    <location>
        <begin position="330"/>
        <end position="367"/>
    </location>
</feature>
<feature type="region of interest" description="Disordered" evidence="1">
    <location>
        <begin position="265"/>
        <end position="318"/>
    </location>
</feature>
<keyword evidence="3" id="KW-1185">Reference proteome</keyword>
<organism evidence="2 3">
    <name type="scientific">Neohortaea acidophila</name>
    <dbReference type="NCBI Taxonomy" id="245834"/>
    <lineage>
        <taxon>Eukaryota</taxon>
        <taxon>Fungi</taxon>
        <taxon>Dikarya</taxon>
        <taxon>Ascomycota</taxon>
        <taxon>Pezizomycotina</taxon>
        <taxon>Dothideomycetes</taxon>
        <taxon>Dothideomycetidae</taxon>
        <taxon>Mycosphaerellales</taxon>
        <taxon>Teratosphaeriaceae</taxon>
        <taxon>Neohortaea</taxon>
    </lineage>
</organism>
<dbReference type="EMBL" id="MU001632">
    <property type="protein sequence ID" value="KAF2486075.1"/>
    <property type="molecule type" value="Genomic_DNA"/>
</dbReference>
<dbReference type="Proteomes" id="UP000799767">
    <property type="component" value="Unassembled WGS sequence"/>
</dbReference>
<reference evidence="2" key="1">
    <citation type="journal article" date="2020" name="Stud. Mycol.">
        <title>101 Dothideomycetes genomes: a test case for predicting lifestyles and emergence of pathogens.</title>
        <authorList>
            <person name="Haridas S."/>
            <person name="Albert R."/>
            <person name="Binder M."/>
            <person name="Bloem J."/>
            <person name="Labutti K."/>
            <person name="Salamov A."/>
            <person name="Andreopoulos B."/>
            <person name="Baker S."/>
            <person name="Barry K."/>
            <person name="Bills G."/>
            <person name="Bluhm B."/>
            <person name="Cannon C."/>
            <person name="Castanera R."/>
            <person name="Culley D."/>
            <person name="Daum C."/>
            <person name="Ezra D."/>
            <person name="Gonzalez J."/>
            <person name="Henrissat B."/>
            <person name="Kuo A."/>
            <person name="Liang C."/>
            <person name="Lipzen A."/>
            <person name="Lutzoni F."/>
            <person name="Magnuson J."/>
            <person name="Mondo S."/>
            <person name="Nolan M."/>
            <person name="Ohm R."/>
            <person name="Pangilinan J."/>
            <person name="Park H.-J."/>
            <person name="Ramirez L."/>
            <person name="Alfaro M."/>
            <person name="Sun H."/>
            <person name="Tritt A."/>
            <person name="Yoshinaga Y."/>
            <person name="Zwiers L.-H."/>
            <person name="Turgeon B."/>
            <person name="Goodwin S."/>
            <person name="Spatafora J."/>
            <person name="Crous P."/>
            <person name="Grigoriev I."/>
        </authorList>
    </citation>
    <scope>NUCLEOTIDE SEQUENCE</scope>
    <source>
        <strain evidence="2">CBS 113389</strain>
    </source>
</reference>
<protein>
    <submittedName>
        <fullName evidence="2">Uncharacterized protein</fullName>
    </submittedName>
</protein>
<feature type="compositionally biased region" description="Polar residues" evidence="1">
    <location>
        <begin position="43"/>
        <end position="53"/>
    </location>
</feature>
<evidence type="ECO:0000256" key="1">
    <source>
        <dbReference type="SAM" id="MobiDB-lite"/>
    </source>
</evidence>
<gene>
    <name evidence="2" type="ORF">BDY17DRAFT_70596</name>
</gene>